<reference evidence="3 4" key="1">
    <citation type="journal article" date="2015" name="Proc. Natl. Acad. Sci. U.S.A.">
        <title>The resurrection genome of Boea hygrometrica: A blueprint for survival of dehydration.</title>
        <authorList>
            <person name="Xiao L."/>
            <person name="Yang G."/>
            <person name="Zhang L."/>
            <person name="Yang X."/>
            <person name="Zhao S."/>
            <person name="Ji Z."/>
            <person name="Zhou Q."/>
            <person name="Hu M."/>
            <person name="Wang Y."/>
            <person name="Chen M."/>
            <person name="Xu Y."/>
            <person name="Jin H."/>
            <person name="Xiao X."/>
            <person name="Hu G."/>
            <person name="Bao F."/>
            <person name="Hu Y."/>
            <person name="Wan P."/>
            <person name="Li L."/>
            <person name="Deng X."/>
            <person name="Kuang T."/>
            <person name="Xiang C."/>
            <person name="Zhu J.K."/>
            <person name="Oliver M.J."/>
            <person name="He Y."/>
        </authorList>
    </citation>
    <scope>NUCLEOTIDE SEQUENCE [LARGE SCALE GENOMIC DNA]</scope>
    <source>
        <strain evidence="4">cv. XS01</strain>
    </source>
</reference>
<organism evidence="3 4">
    <name type="scientific">Dorcoceras hygrometricum</name>
    <dbReference type="NCBI Taxonomy" id="472368"/>
    <lineage>
        <taxon>Eukaryota</taxon>
        <taxon>Viridiplantae</taxon>
        <taxon>Streptophyta</taxon>
        <taxon>Embryophyta</taxon>
        <taxon>Tracheophyta</taxon>
        <taxon>Spermatophyta</taxon>
        <taxon>Magnoliopsida</taxon>
        <taxon>eudicotyledons</taxon>
        <taxon>Gunneridae</taxon>
        <taxon>Pentapetalae</taxon>
        <taxon>asterids</taxon>
        <taxon>lamiids</taxon>
        <taxon>Lamiales</taxon>
        <taxon>Gesneriaceae</taxon>
        <taxon>Didymocarpoideae</taxon>
        <taxon>Trichosporeae</taxon>
        <taxon>Loxocarpinae</taxon>
        <taxon>Dorcoceras</taxon>
    </lineage>
</organism>
<accession>A0A2Z7CJF7</accession>
<dbReference type="AlphaFoldDB" id="A0A2Z7CJF7"/>
<gene>
    <name evidence="3" type="ORF">F511_35139</name>
</gene>
<dbReference type="EMBL" id="KQ995364">
    <property type="protein sequence ID" value="KZV46843.1"/>
    <property type="molecule type" value="Genomic_DNA"/>
</dbReference>
<protein>
    <submittedName>
        <fullName evidence="3">Uncharacterized protein</fullName>
    </submittedName>
</protein>
<evidence type="ECO:0000313" key="4">
    <source>
        <dbReference type="Proteomes" id="UP000250235"/>
    </source>
</evidence>
<evidence type="ECO:0000256" key="1">
    <source>
        <dbReference type="SAM" id="Coils"/>
    </source>
</evidence>
<feature type="compositionally biased region" description="Polar residues" evidence="2">
    <location>
        <begin position="1"/>
        <end position="14"/>
    </location>
</feature>
<feature type="coiled-coil region" evidence="1">
    <location>
        <begin position="287"/>
        <end position="328"/>
    </location>
</feature>
<sequence>MSSSEQRANTSVVGTRSEAVDSPPIEVIEPISHPSYSNNVYPTAIKNLLFPIHSRSNSDLLLSQPLLPHAVPAQFKSWPRSKKPAASVGKSVEPSSAAAKAEKRKVQRSSGRQYSTRSSSRLVSNFSNTDDDPMDLVSSPPISGDGNGVDLSSRLARLQQHEGPAYDVYLSFTDVGTSTPSQLAKSFPSAESLFYARTAVRKFLDLGLHQLGESQRLAMISAVSILRASPEFSTEHLLLDSIGTIFSDSDAAQAKSTSLMAKLEDFHKKRRQAEVMEQENLSVRTQIKKFTVEYDANKGEVKNLEEKILEHRTKMALLLDEAESLEKKLLSNKCETKAVVDELVSLKEDYGTWMREMQDSKDRQGDCLLKCQQLRRLFCLSSWLSMFWLLIMGLKHFVPVFLTCEI</sequence>
<keyword evidence="1" id="KW-0175">Coiled coil</keyword>
<proteinExistence type="predicted"/>
<name>A0A2Z7CJF7_9LAMI</name>
<feature type="compositionally biased region" description="Low complexity" evidence="2">
    <location>
        <begin position="108"/>
        <end position="121"/>
    </location>
</feature>
<feature type="region of interest" description="Disordered" evidence="2">
    <location>
        <begin position="1"/>
        <end position="26"/>
    </location>
</feature>
<feature type="region of interest" description="Disordered" evidence="2">
    <location>
        <begin position="77"/>
        <end position="150"/>
    </location>
</feature>
<evidence type="ECO:0000313" key="3">
    <source>
        <dbReference type="EMBL" id="KZV46843.1"/>
    </source>
</evidence>
<dbReference type="Proteomes" id="UP000250235">
    <property type="component" value="Unassembled WGS sequence"/>
</dbReference>
<evidence type="ECO:0000256" key="2">
    <source>
        <dbReference type="SAM" id="MobiDB-lite"/>
    </source>
</evidence>
<keyword evidence="4" id="KW-1185">Reference proteome</keyword>